<keyword evidence="8" id="KW-1185">Reference proteome</keyword>
<dbReference type="Proteomes" id="UP001500339">
    <property type="component" value="Unassembled WGS sequence"/>
</dbReference>
<dbReference type="InterPro" id="IPR014016">
    <property type="entry name" value="UvrD-like_ATP-bd"/>
</dbReference>
<dbReference type="RefSeq" id="WP_343769389.1">
    <property type="nucleotide sequence ID" value="NZ_BAAACF010000001.1"/>
</dbReference>
<dbReference type="SUPFAM" id="SSF52540">
    <property type="entry name" value="P-loop containing nucleoside triphosphate hydrolases"/>
    <property type="match status" value="1"/>
</dbReference>
<keyword evidence="4 5" id="KW-0067">ATP-binding</keyword>
<sequence>MAINKDEFGIEKENLKSTMKWLENETVYLEENIEKINSKIGEIKKESKGKYNIEMESFLKIQNNLKDKISNYKEVKDKPYFARIDFKEKIRDNESFYIGKIGLHDEREEEEKVIDWRAPIADLYYSGTEGNSSYEGPYGKIEGELLLKRKFLIKDNELIDAFDEGSNQIILKGINKDESGEGLEDEFLKIALEESSSSKLKDIVATIQKEQNQIIRSEKNKVAIVQGSAGSGKTTIALHRLAYLLYKYQNKISPEEVIVLAPNKLFLNYISEVLPNLGGGDVPQKTFEEFALEILKIKAKIYTKDEKLSYIIENNNENVKNIVKGSKFKGSMFFKTIIDRYIKYVEFSGVNYENIMVEEHIIFSRKEIRDLIMKNMKYLPLEKRIEELKRYFNGQLNNRLDKITRAIERDYDILLKDIRNSEEEEEVKREKFNLIYDEKDEKIGKIKKESKKAIKQFFNRLEKIDVVSLYSNLFSDETLYYTLTEESLPKDLWDYLRDEINENISNNIIDRDDLAALLYLKLKLQGNDYPLYKYMIVDEGQDYSNFEVLVLTSSVINNSFAIVGDLGQSIYYYRGINKWENLIKDVYNGEGEYICLSQSYRSTIEIVNFANKALAKQENYLKPAKPVLRHGMEPEIIKYEDEAELIKTIDSIEKKVKSTGKSSIALIGKDMKECVEIHEILTKNKIKGWKLIKEDKGEIGDKKIIIPSYMTKGLEFDCTIVYNCDTKNYTLSELDKKLLYVVLTRALHMEYVLYKGELSQIIESM</sequence>
<dbReference type="EMBL" id="BAAACF010000001">
    <property type="protein sequence ID" value="GAA0725429.1"/>
    <property type="molecule type" value="Genomic_DNA"/>
</dbReference>
<dbReference type="Pfam" id="PF00580">
    <property type="entry name" value="UvrD-helicase"/>
    <property type="match status" value="1"/>
</dbReference>
<gene>
    <name evidence="7" type="primary">helD_2</name>
    <name evidence="7" type="ORF">GCM10008905_20750</name>
</gene>
<evidence type="ECO:0000256" key="5">
    <source>
        <dbReference type="PROSITE-ProRule" id="PRU00560"/>
    </source>
</evidence>
<accession>A0ABN1J0U5</accession>
<evidence type="ECO:0000256" key="2">
    <source>
        <dbReference type="ARBA" id="ARBA00022801"/>
    </source>
</evidence>
<dbReference type="Gene3D" id="3.40.50.300">
    <property type="entry name" value="P-loop containing nucleotide triphosphate hydrolases"/>
    <property type="match status" value="3"/>
</dbReference>
<evidence type="ECO:0000313" key="7">
    <source>
        <dbReference type="EMBL" id="GAA0725429.1"/>
    </source>
</evidence>
<evidence type="ECO:0000256" key="1">
    <source>
        <dbReference type="ARBA" id="ARBA00022741"/>
    </source>
</evidence>
<dbReference type="NCBIfam" id="NF041464">
    <property type="entry name" value="HelD_BACSU"/>
    <property type="match status" value="1"/>
</dbReference>
<feature type="binding site" evidence="5">
    <location>
        <begin position="227"/>
        <end position="234"/>
    </location>
    <ligand>
        <name>ATP</name>
        <dbReference type="ChEBI" id="CHEBI:30616"/>
    </ligand>
</feature>
<organism evidence="7 8">
    <name type="scientific">Clostridium malenominatum</name>
    <dbReference type="NCBI Taxonomy" id="1539"/>
    <lineage>
        <taxon>Bacteria</taxon>
        <taxon>Bacillati</taxon>
        <taxon>Bacillota</taxon>
        <taxon>Clostridia</taxon>
        <taxon>Eubacteriales</taxon>
        <taxon>Clostridiaceae</taxon>
        <taxon>Clostridium</taxon>
    </lineage>
</organism>
<dbReference type="PANTHER" id="PTHR11070">
    <property type="entry name" value="UVRD / RECB / PCRA DNA HELICASE FAMILY MEMBER"/>
    <property type="match status" value="1"/>
</dbReference>
<name>A0ABN1J0U5_9CLOT</name>
<reference evidence="7 8" key="1">
    <citation type="journal article" date="2019" name="Int. J. Syst. Evol. Microbiol.">
        <title>The Global Catalogue of Microorganisms (GCM) 10K type strain sequencing project: providing services to taxonomists for standard genome sequencing and annotation.</title>
        <authorList>
            <consortium name="The Broad Institute Genomics Platform"/>
            <consortium name="The Broad Institute Genome Sequencing Center for Infectious Disease"/>
            <person name="Wu L."/>
            <person name="Ma J."/>
        </authorList>
    </citation>
    <scope>NUCLEOTIDE SEQUENCE [LARGE SCALE GENOMIC DNA]</scope>
    <source>
        <strain evidence="7 8">JCM 1405</strain>
    </source>
</reference>
<evidence type="ECO:0000256" key="4">
    <source>
        <dbReference type="ARBA" id="ARBA00022840"/>
    </source>
</evidence>
<evidence type="ECO:0000313" key="8">
    <source>
        <dbReference type="Proteomes" id="UP001500339"/>
    </source>
</evidence>
<dbReference type="PROSITE" id="PS51198">
    <property type="entry name" value="UVRD_HELICASE_ATP_BIND"/>
    <property type="match status" value="1"/>
</dbReference>
<keyword evidence="2 5" id="KW-0378">Hydrolase</keyword>
<keyword evidence="3 5" id="KW-0347">Helicase</keyword>
<feature type="domain" description="UvrD-like helicase ATP-binding" evidence="6">
    <location>
        <begin position="206"/>
        <end position="603"/>
    </location>
</feature>
<protein>
    <submittedName>
        <fullName evidence="7">RNA polymerase recycling motor HelD</fullName>
    </submittedName>
</protein>
<proteinExistence type="predicted"/>
<keyword evidence="1 5" id="KW-0547">Nucleotide-binding</keyword>
<evidence type="ECO:0000259" key="6">
    <source>
        <dbReference type="PROSITE" id="PS51198"/>
    </source>
</evidence>
<comment type="caution">
    <text evidence="7">The sequence shown here is derived from an EMBL/GenBank/DDBJ whole genome shotgun (WGS) entry which is preliminary data.</text>
</comment>
<dbReference type="InterPro" id="IPR000212">
    <property type="entry name" value="DNA_helicase_UvrD/REP"/>
</dbReference>
<dbReference type="PANTHER" id="PTHR11070:SF17">
    <property type="entry name" value="DNA HELICASE IV"/>
    <property type="match status" value="1"/>
</dbReference>
<dbReference type="InterPro" id="IPR027417">
    <property type="entry name" value="P-loop_NTPase"/>
</dbReference>
<dbReference type="InterPro" id="IPR048228">
    <property type="entry name" value="HelD_bacillota"/>
</dbReference>
<evidence type="ECO:0000256" key="3">
    <source>
        <dbReference type="ARBA" id="ARBA00022806"/>
    </source>
</evidence>